<dbReference type="InterPro" id="IPR036388">
    <property type="entry name" value="WH-like_DNA-bd_sf"/>
</dbReference>
<evidence type="ECO:0000313" key="2">
    <source>
        <dbReference type="EMBL" id="PVZ09105.1"/>
    </source>
</evidence>
<reference evidence="2 3" key="1">
    <citation type="submission" date="2018-04" db="EMBL/GenBank/DDBJ databases">
        <title>Genomic Encyclopedia of Type Strains, Phase IV (KMG-IV): sequencing the most valuable type-strain genomes for metagenomic binning, comparative biology and taxonomic classification.</title>
        <authorList>
            <person name="Goeker M."/>
        </authorList>
    </citation>
    <scope>NUCLEOTIDE SEQUENCE [LARGE SCALE GENOMIC DNA]</scope>
    <source>
        <strain evidence="2 3">DSM 45771</strain>
    </source>
</reference>
<dbReference type="Gene3D" id="1.10.10.10">
    <property type="entry name" value="Winged helix-like DNA-binding domain superfamily/Winged helix DNA-binding domain"/>
    <property type="match status" value="1"/>
</dbReference>
<dbReference type="InterPro" id="IPR036390">
    <property type="entry name" value="WH_DNA-bd_sf"/>
</dbReference>
<evidence type="ECO:0000313" key="3">
    <source>
        <dbReference type="Proteomes" id="UP000245639"/>
    </source>
</evidence>
<name>A0A2U1FA94_9PSEU</name>
<protein>
    <submittedName>
        <fullName evidence="2">PadR family transcriptional regulator</fullName>
    </submittedName>
</protein>
<proteinExistence type="predicted"/>
<accession>A0A2U1FA94</accession>
<gene>
    <name evidence="2" type="ORF">C8D89_107269</name>
</gene>
<dbReference type="AlphaFoldDB" id="A0A2U1FA94"/>
<organism evidence="2 3">
    <name type="scientific">Actinomycetospora cinnamomea</name>
    <dbReference type="NCBI Taxonomy" id="663609"/>
    <lineage>
        <taxon>Bacteria</taxon>
        <taxon>Bacillati</taxon>
        <taxon>Actinomycetota</taxon>
        <taxon>Actinomycetes</taxon>
        <taxon>Pseudonocardiales</taxon>
        <taxon>Pseudonocardiaceae</taxon>
        <taxon>Actinomycetospora</taxon>
    </lineage>
</organism>
<evidence type="ECO:0000256" key="1">
    <source>
        <dbReference type="SAM" id="MobiDB-lite"/>
    </source>
</evidence>
<feature type="region of interest" description="Disordered" evidence="1">
    <location>
        <begin position="82"/>
        <end position="101"/>
    </location>
</feature>
<dbReference type="SUPFAM" id="SSF46785">
    <property type="entry name" value="Winged helix' DNA-binding domain"/>
    <property type="match status" value="1"/>
</dbReference>
<dbReference type="Proteomes" id="UP000245639">
    <property type="component" value="Unassembled WGS sequence"/>
</dbReference>
<sequence length="126" mass="13704">MAPGRGAILLTMTTTASRRATGSRARIRDRGQVDAIVLAALADGPLRQDEIADVLRSQVGDALDLPFSRIVPTLHRLQRNRLVSRPSQDPRRYRLTDTGTRSLAARRRAADAFAASLHHLADGGGR</sequence>
<dbReference type="EMBL" id="QEKW01000007">
    <property type="protein sequence ID" value="PVZ09105.1"/>
    <property type="molecule type" value="Genomic_DNA"/>
</dbReference>
<comment type="caution">
    <text evidence="2">The sequence shown here is derived from an EMBL/GenBank/DDBJ whole genome shotgun (WGS) entry which is preliminary data.</text>
</comment>
<keyword evidence="3" id="KW-1185">Reference proteome</keyword>